<dbReference type="SUPFAM" id="SSF46934">
    <property type="entry name" value="UBA-like"/>
    <property type="match status" value="1"/>
</dbReference>
<dbReference type="InterPro" id="IPR009060">
    <property type="entry name" value="UBA-like_sf"/>
</dbReference>
<gene>
    <name evidence="11" type="ORF">GSLYS_00011860001</name>
</gene>
<keyword evidence="7" id="KW-0072">Autophagy</keyword>
<dbReference type="PROSITE" id="PS51140">
    <property type="entry name" value="CUE"/>
    <property type="match status" value="1"/>
</dbReference>
<feature type="domain" description="CUE" evidence="10">
    <location>
        <begin position="268"/>
        <end position="311"/>
    </location>
</feature>
<evidence type="ECO:0000256" key="5">
    <source>
        <dbReference type="ARBA" id="ARBA00022737"/>
    </source>
</evidence>
<dbReference type="CDD" id="cd04016">
    <property type="entry name" value="C2_Tollip"/>
    <property type="match status" value="1"/>
</dbReference>
<dbReference type="InterPro" id="IPR000008">
    <property type="entry name" value="C2_dom"/>
</dbReference>
<dbReference type="SUPFAM" id="SSF49562">
    <property type="entry name" value="C2 domain (Calcium/lipid-binding domain, CaLB)"/>
    <property type="match status" value="1"/>
</dbReference>
<dbReference type="InterPro" id="IPR003892">
    <property type="entry name" value="CUE"/>
</dbReference>
<dbReference type="InterPro" id="IPR041799">
    <property type="entry name" value="TOLIP_CUE"/>
</dbReference>
<dbReference type="FunFam" id="1.10.8.10:FF:000036">
    <property type="entry name" value="Toll-interacting protein-like Protein"/>
    <property type="match status" value="1"/>
</dbReference>
<dbReference type="Gene3D" id="1.10.8.10">
    <property type="entry name" value="DNA helicase RuvA subunit, C-terminal domain"/>
    <property type="match status" value="1"/>
</dbReference>
<reference evidence="11 12" key="1">
    <citation type="submission" date="2024-04" db="EMBL/GenBank/DDBJ databases">
        <authorList>
            <consortium name="Genoscope - CEA"/>
            <person name="William W."/>
        </authorList>
    </citation>
    <scope>NUCLEOTIDE SEQUENCE [LARGE SCALE GENOMIC DNA]</scope>
</reference>
<evidence type="ECO:0000259" key="9">
    <source>
        <dbReference type="PROSITE" id="PS50004"/>
    </source>
</evidence>
<evidence type="ECO:0000313" key="12">
    <source>
        <dbReference type="Proteomes" id="UP001497497"/>
    </source>
</evidence>
<dbReference type="InterPro" id="IPR037301">
    <property type="entry name" value="Tollip_C2"/>
</dbReference>
<dbReference type="Pfam" id="PF00168">
    <property type="entry name" value="C2"/>
    <property type="match status" value="1"/>
</dbReference>
<dbReference type="InterPro" id="IPR035892">
    <property type="entry name" value="C2_domain_sf"/>
</dbReference>
<evidence type="ECO:0000256" key="3">
    <source>
        <dbReference type="ARBA" id="ARBA00022490"/>
    </source>
</evidence>
<evidence type="ECO:0008006" key="13">
    <source>
        <dbReference type="Google" id="ProtNLM"/>
    </source>
</evidence>
<evidence type="ECO:0000256" key="7">
    <source>
        <dbReference type="ARBA" id="ARBA00023006"/>
    </source>
</evidence>
<evidence type="ECO:0000256" key="6">
    <source>
        <dbReference type="ARBA" id="ARBA00022859"/>
    </source>
</evidence>
<dbReference type="GO" id="GO:0006511">
    <property type="term" value="P:ubiquitin-dependent protein catabolic process"/>
    <property type="evidence" value="ECO:0007669"/>
    <property type="project" value="TreeGrafter"/>
</dbReference>
<dbReference type="FunFam" id="2.60.40.150:FF:000055">
    <property type="entry name" value="Toll-interacting protein-like Protein"/>
    <property type="match status" value="1"/>
</dbReference>
<dbReference type="Proteomes" id="UP001497497">
    <property type="component" value="Unassembled WGS sequence"/>
</dbReference>
<keyword evidence="4" id="KW-0399">Innate immunity</keyword>
<dbReference type="SMART" id="SM00239">
    <property type="entry name" value="C2"/>
    <property type="match status" value="1"/>
</dbReference>
<name>A0AAV2HV00_LYMST</name>
<organism evidence="11 12">
    <name type="scientific">Lymnaea stagnalis</name>
    <name type="common">Great pond snail</name>
    <name type="synonym">Helix stagnalis</name>
    <dbReference type="NCBI Taxonomy" id="6523"/>
    <lineage>
        <taxon>Eukaryota</taxon>
        <taxon>Metazoa</taxon>
        <taxon>Spiralia</taxon>
        <taxon>Lophotrochozoa</taxon>
        <taxon>Mollusca</taxon>
        <taxon>Gastropoda</taxon>
        <taxon>Heterobranchia</taxon>
        <taxon>Euthyneura</taxon>
        <taxon>Panpulmonata</taxon>
        <taxon>Hygrophila</taxon>
        <taxon>Lymnaeoidea</taxon>
        <taxon>Lymnaeidae</taxon>
        <taxon>Lymnaea</taxon>
    </lineage>
</organism>
<sequence length="312" mass="34698">MKSYLYYSSTNMATTNGIASSPTGSQNAANSGSRRNQVMVGELPNDFLRTGPQLTQEQEDERIARILQAQQQAGVNVVSAASFVGRLSISVVQAKLIKNYGITKMDPYCRVRIGHTVFETPTAYNGARNPRWNKTVTTYLPFGVDSMYLEVFDERSFTMDDRIAWAHINIPEAVMTGETLDEWFPLSGRQGDDKEGSINLVLSLTQAPVENNVISYTYTTPVPMMMPMYYPPQPQGTIGYPPQPQVMGPMPGGQIPVYPPQQPQGPMYTEEDLKQVKDMFPNMEDEVIKSVLEANRGNKDATINSLLSMSTE</sequence>
<comment type="similarity">
    <text evidence="2">Belongs to the tollip family.</text>
</comment>
<dbReference type="AlphaFoldDB" id="A0AAV2HV00"/>
<keyword evidence="12" id="KW-1185">Reference proteome</keyword>
<dbReference type="GO" id="GO:0045087">
    <property type="term" value="P:innate immune response"/>
    <property type="evidence" value="ECO:0007669"/>
    <property type="project" value="UniProtKB-KW"/>
</dbReference>
<protein>
    <recommendedName>
        <fullName evidence="13">Toll-interacting protein</fullName>
    </recommendedName>
</protein>
<dbReference type="GO" id="GO:0006914">
    <property type="term" value="P:autophagy"/>
    <property type="evidence" value="ECO:0007669"/>
    <property type="project" value="UniProtKB-KW"/>
</dbReference>
<dbReference type="PROSITE" id="PS50004">
    <property type="entry name" value="C2"/>
    <property type="match status" value="1"/>
</dbReference>
<evidence type="ECO:0000256" key="4">
    <source>
        <dbReference type="ARBA" id="ARBA00022588"/>
    </source>
</evidence>
<evidence type="ECO:0000259" key="10">
    <source>
        <dbReference type="PROSITE" id="PS51140"/>
    </source>
</evidence>
<dbReference type="PANTHER" id="PTHR16461">
    <property type="entry name" value="TOLL-INTERACTING PROTEIN"/>
    <property type="match status" value="1"/>
</dbReference>
<keyword evidence="6" id="KW-0391">Immunity</keyword>
<feature type="domain" description="C2" evidence="9">
    <location>
        <begin position="67"/>
        <end position="184"/>
    </location>
</feature>
<keyword evidence="8" id="KW-0395">Inflammatory response</keyword>
<comment type="subcellular location">
    <subcellularLocation>
        <location evidence="1">Cytoplasm</location>
    </subcellularLocation>
</comment>
<dbReference type="Gene3D" id="2.60.40.150">
    <property type="entry name" value="C2 domain"/>
    <property type="match status" value="1"/>
</dbReference>
<keyword evidence="3" id="KW-0963">Cytoplasm</keyword>
<dbReference type="SMART" id="SM00546">
    <property type="entry name" value="CUE"/>
    <property type="match status" value="1"/>
</dbReference>
<dbReference type="Pfam" id="PF02845">
    <property type="entry name" value="CUE"/>
    <property type="match status" value="1"/>
</dbReference>
<dbReference type="PANTHER" id="PTHR16461:SF5">
    <property type="entry name" value="TOLL-INTERACTING PROTEIN"/>
    <property type="match status" value="1"/>
</dbReference>
<accession>A0AAV2HV00</accession>
<keyword evidence="5" id="KW-0677">Repeat</keyword>
<evidence type="ECO:0000256" key="8">
    <source>
        <dbReference type="ARBA" id="ARBA00023198"/>
    </source>
</evidence>
<dbReference type="GO" id="GO:0043130">
    <property type="term" value="F:ubiquitin binding"/>
    <property type="evidence" value="ECO:0007669"/>
    <property type="project" value="InterPro"/>
</dbReference>
<evidence type="ECO:0000256" key="1">
    <source>
        <dbReference type="ARBA" id="ARBA00004496"/>
    </source>
</evidence>
<dbReference type="GO" id="GO:0005737">
    <property type="term" value="C:cytoplasm"/>
    <property type="evidence" value="ECO:0007669"/>
    <property type="project" value="UniProtKB-SubCell"/>
</dbReference>
<evidence type="ECO:0000313" key="11">
    <source>
        <dbReference type="EMBL" id="CAL1538039.1"/>
    </source>
</evidence>
<proteinExistence type="inferred from homology"/>
<dbReference type="EMBL" id="CAXITT010000282">
    <property type="protein sequence ID" value="CAL1538039.1"/>
    <property type="molecule type" value="Genomic_DNA"/>
</dbReference>
<dbReference type="GO" id="GO:0031624">
    <property type="term" value="F:ubiquitin conjugating enzyme binding"/>
    <property type="evidence" value="ECO:0007669"/>
    <property type="project" value="TreeGrafter"/>
</dbReference>
<dbReference type="CDD" id="cd14363">
    <property type="entry name" value="CUE_TOLIP"/>
    <property type="match status" value="1"/>
</dbReference>
<evidence type="ECO:0000256" key="2">
    <source>
        <dbReference type="ARBA" id="ARBA00009278"/>
    </source>
</evidence>
<comment type="caution">
    <text evidence="11">The sequence shown here is derived from an EMBL/GenBank/DDBJ whole genome shotgun (WGS) entry which is preliminary data.</text>
</comment>